<evidence type="ECO:0000313" key="2">
    <source>
        <dbReference type="EMBL" id="KLU05571.1"/>
    </source>
</evidence>
<dbReference type="EMBL" id="LECT01000017">
    <property type="protein sequence ID" value="KLU05571.1"/>
    <property type="molecule type" value="Genomic_DNA"/>
</dbReference>
<proteinExistence type="predicted"/>
<dbReference type="STRING" id="595434.RISK_002203"/>
<dbReference type="PATRIC" id="fig|595434.4.peg.2104"/>
<evidence type="ECO:0000313" key="3">
    <source>
        <dbReference type="Proteomes" id="UP000036367"/>
    </source>
</evidence>
<dbReference type="Proteomes" id="UP000036367">
    <property type="component" value="Unassembled WGS sequence"/>
</dbReference>
<feature type="transmembrane region" description="Helical" evidence="1">
    <location>
        <begin position="73"/>
        <end position="96"/>
    </location>
</feature>
<evidence type="ECO:0008006" key="4">
    <source>
        <dbReference type="Google" id="ProtNLM"/>
    </source>
</evidence>
<keyword evidence="1" id="KW-0812">Transmembrane</keyword>
<name>A0A0J1BGB6_RHOIS</name>
<sequence length="215" mass="24820">MKPPLDNLLAEIRDLEKLVSEKLQQTQSKLTFDFDRGRAVFSAEVKKRHRAQARRVWQTVWESPFLMILTAPVIYSLIIPLALLDLFVSVYQWICFPVYHIPRVRRAEYVVIDRHLLNYLNVIEKLNCVYCGYGNGVLAYASEISSRTEQYWCPIKHAKLGKGCHSRQCLFCDFGDADGFRREYATLREQFHDIEAEDLASATGNSGEETSPLKL</sequence>
<evidence type="ECO:0000256" key="1">
    <source>
        <dbReference type="SAM" id="Phobius"/>
    </source>
</evidence>
<dbReference type="RefSeq" id="WP_047814165.1">
    <property type="nucleotide sequence ID" value="NZ_LECT01000017.1"/>
</dbReference>
<dbReference type="AlphaFoldDB" id="A0A0J1BGB6"/>
<protein>
    <recommendedName>
        <fullName evidence="4">Transmembrane protein</fullName>
    </recommendedName>
</protein>
<comment type="caution">
    <text evidence="2">The sequence shown here is derived from an EMBL/GenBank/DDBJ whole genome shotgun (WGS) entry which is preliminary data.</text>
</comment>
<accession>A0A0J1BGB6</accession>
<keyword evidence="3" id="KW-1185">Reference proteome</keyword>
<organism evidence="2 3">
    <name type="scientific">Rhodopirellula islandica</name>
    <dbReference type="NCBI Taxonomy" id="595434"/>
    <lineage>
        <taxon>Bacteria</taxon>
        <taxon>Pseudomonadati</taxon>
        <taxon>Planctomycetota</taxon>
        <taxon>Planctomycetia</taxon>
        <taxon>Pirellulales</taxon>
        <taxon>Pirellulaceae</taxon>
        <taxon>Rhodopirellula</taxon>
    </lineage>
</organism>
<keyword evidence="1" id="KW-0472">Membrane</keyword>
<gene>
    <name evidence="2" type="ORF">RISK_002203</name>
</gene>
<reference evidence="2" key="1">
    <citation type="submission" date="2015-05" db="EMBL/GenBank/DDBJ databases">
        <title>Permanent draft genome of Rhodopirellula islandicus K833.</title>
        <authorList>
            <person name="Kizina J."/>
            <person name="Richter M."/>
            <person name="Glockner F.O."/>
            <person name="Harder J."/>
        </authorList>
    </citation>
    <scope>NUCLEOTIDE SEQUENCE [LARGE SCALE GENOMIC DNA]</scope>
    <source>
        <strain evidence="2">K833</strain>
    </source>
</reference>
<keyword evidence="1" id="KW-1133">Transmembrane helix</keyword>